<evidence type="ECO:0000313" key="1">
    <source>
        <dbReference type="EMBL" id="KAK9541483.1"/>
    </source>
</evidence>
<accession>A0AAW1G3W5</accession>
<protein>
    <submittedName>
        <fullName evidence="1">Uncharacterized protein</fullName>
    </submittedName>
</protein>
<dbReference type="EMBL" id="JBCEZU010000002">
    <property type="protein sequence ID" value="KAK9541483.1"/>
    <property type="molecule type" value="Genomic_DNA"/>
</dbReference>
<dbReference type="Proteomes" id="UP001488805">
    <property type="component" value="Unassembled WGS sequence"/>
</dbReference>
<keyword evidence="2" id="KW-1185">Reference proteome</keyword>
<reference evidence="1 2" key="1">
    <citation type="journal article" date="2024" name="Genome Biol. Evol.">
        <title>Chromosome-level genome assembly of the viviparous eelpout Zoarces viviparus.</title>
        <authorList>
            <person name="Fuhrmann N."/>
            <person name="Brasseur M.V."/>
            <person name="Bakowski C.E."/>
            <person name="Podsiadlowski L."/>
            <person name="Prost S."/>
            <person name="Krehenwinkel H."/>
            <person name="Mayer C."/>
        </authorList>
    </citation>
    <scope>NUCLEOTIDE SEQUENCE [LARGE SCALE GENOMIC DNA]</scope>
    <source>
        <strain evidence="1">NO-MEL_2022_Ind0_liver</strain>
    </source>
</reference>
<organism evidence="1 2">
    <name type="scientific">Zoarces viviparus</name>
    <name type="common">Viviparous eelpout</name>
    <name type="synonym">Blennius viviparus</name>
    <dbReference type="NCBI Taxonomy" id="48416"/>
    <lineage>
        <taxon>Eukaryota</taxon>
        <taxon>Metazoa</taxon>
        <taxon>Chordata</taxon>
        <taxon>Craniata</taxon>
        <taxon>Vertebrata</taxon>
        <taxon>Euteleostomi</taxon>
        <taxon>Actinopterygii</taxon>
        <taxon>Neopterygii</taxon>
        <taxon>Teleostei</taxon>
        <taxon>Neoteleostei</taxon>
        <taxon>Acanthomorphata</taxon>
        <taxon>Eupercaria</taxon>
        <taxon>Perciformes</taxon>
        <taxon>Cottioidei</taxon>
        <taxon>Zoarcales</taxon>
        <taxon>Zoarcidae</taxon>
        <taxon>Zoarcinae</taxon>
        <taxon>Zoarces</taxon>
    </lineage>
</organism>
<proteinExistence type="predicted"/>
<dbReference type="AlphaFoldDB" id="A0AAW1G3W5"/>
<gene>
    <name evidence="1" type="ORF">VZT92_001521</name>
</gene>
<evidence type="ECO:0000313" key="2">
    <source>
        <dbReference type="Proteomes" id="UP001488805"/>
    </source>
</evidence>
<name>A0AAW1G3W5_ZOAVI</name>
<sequence>MLPGFTCQQNRRLPMLTVAKQLHTLAQPLPKALRCDSATEDKGTGSIWPGIAAFKKKKSGTVKTICMTAPRSRQHGNGIPANTTLVWC</sequence>
<comment type="caution">
    <text evidence="1">The sequence shown here is derived from an EMBL/GenBank/DDBJ whole genome shotgun (WGS) entry which is preliminary data.</text>
</comment>